<gene>
    <name evidence="2" type="ORF">CI238_10593</name>
</gene>
<sequence length="104" mass="11609">MTAFTSRLRDHQCRGSAENPSRDGRTSTKEQRSEQAPSGVPQHGCYRCAAVRLTLVLEILCRSDDSLQGLEAKLIGSQPHSSWVFNRSWPASGLPVKRRRSETI</sequence>
<dbReference type="Proteomes" id="UP000076584">
    <property type="component" value="Unassembled WGS sequence"/>
</dbReference>
<protein>
    <submittedName>
        <fullName evidence="2">Uncharacterized protein</fullName>
    </submittedName>
</protein>
<comment type="caution">
    <text evidence="2">The sequence shown here is derived from an EMBL/GenBank/DDBJ whole genome shotgun (WGS) entry which is preliminary data.</text>
</comment>
<dbReference type="AlphaFoldDB" id="A0A167ALN6"/>
<evidence type="ECO:0000313" key="3">
    <source>
        <dbReference type="Proteomes" id="UP000076584"/>
    </source>
</evidence>
<reference evidence="2 3" key="1">
    <citation type="submission" date="2015-06" db="EMBL/GenBank/DDBJ databases">
        <title>Survival trade-offs in plant roots during colonization by closely related pathogenic and mutualistic fungi.</title>
        <authorList>
            <person name="Hacquard S."/>
            <person name="Kracher B."/>
            <person name="Hiruma K."/>
            <person name="Weinman A."/>
            <person name="Muench P."/>
            <person name="Garrido Oter R."/>
            <person name="Ver Loren van Themaat E."/>
            <person name="Dallerey J.-F."/>
            <person name="Damm U."/>
            <person name="Henrissat B."/>
            <person name="Lespinet O."/>
            <person name="Thon M."/>
            <person name="Kemen E."/>
            <person name="McHardy A.C."/>
            <person name="Schulze-Lefert P."/>
            <person name="O'Connell R.J."/>
        </authorList>
    </citation>
    <scope>NUCLEOTIDE SEQUENCE [LARGE SCALE GENOMIC DNA]</scope>
    <source>
        <strain evidence="2 3">MAFF 238704</strain>
    </source>
</reference>
<name>A0A167ALN6_COLIC</name>
<keyword evidence="3" id="KW-1185">Reference proteome</keyword>
<evidence type="ECO:0000313" key="2">
    <source>
        <dbReference type="EMBL" id="KZL80275.1"/>
    </source>
</evidence>
<proteinExistence type="predicted"/>
<evidence type="ECO:0000256" key="1">
    <source>
        <dbReference type="SAM" id="MobiDB-lite"/>
    </source>
</evidence>
<feature type="region of interest" description="Disordered" evidence="1">
    <location>
        <begin position="1"/>
        <end position="42"/>
    </location>
</feature>
<feature type="compositionally biased region" description="Basic and acidic residues" evidence="1">
    <location>
        <begin position="20"/>
        <end position="33"/>
    </location>
</feature>
<dbReference type="EMBL" id="LFIW01001922">
    <property type="protein sequence ID" value="KZL80275.1"/>
    <property type="molecule type" value="Genomic_DNA"/>
</dbReference>
<organism evidence="2 3">
    <name type="scientific">Colletotrichum incanum</name>
    <name type="common">Soybean anthracnose fungus</name>
    <dbReference type="NCBI Taxonomy" id="1573173"/>
    <lineage>
        <taxon>Eukaryota</taxon>
        <taxon>Fungi</taxon>
        <taxon>Dikarya</taxon>
        <taxon>Ascomycota</taxon>
        <taxon>Pezizomycotina</taxon>
        <taxon>Sordariomycetes</taxon>
        <taxon>Hypocreomycetidae</taxon>
        <taxon>Glomerellales</taxon>
        <taxon>Glomerellaceae</taxon>
        <taxon>Colletotrichum</taxon>
        <taxon>Colletotrichum spaethianum species complex</taxon>
    </lineage>
</organism>
<accession>A0A167ALN6</accession>